<dbReference type="InterPro" id="IPR014044">
    <property type="entry name" value="CAP_dom"/>
</dbReference>
<dbReference type="Pfam" id="PF00188">
    <property type="entry name" value="CAP"/>
    <property type="match status" value="1"/>
</dbReference>
<dbReference type="CDD" id="cd05379">
    <property type="entry name" value="CAP_bacterial"/>
    <property type="match status" value="1"/>
</dbReference>
<dbReference type="OrthoDB" id="419320at2"/>
<proteinExistence type="predicted"/>
<feature type="domain" description="SCP" evidence="1">
    <location>
        <begin position="48"/>
        <end position="173"/>
    </location>
</feature>
<keyword evidence="3" id="KW-1185">Reference proteome</keyword>
<name>A0A1T4NH84_9HYPH</name>
<dbReference type="PANTHER" id="PTHR31157:SF1">
    <property type="entry name" value="SCP DOMAIN-CONTAINING PROTEIN"/>
    <property type="match status" value="1"/>
</dbReference>
<accession>A0A1T4NH84</accession>
<dbReference type="SUPFAM" id="SSF55797">
    <property type="entry name" value="PR-1-like"/>
    <property type="match status" value="1"/>
</dbReference>
<organism evidence="2 3">
    <name type="scientific">Consotaella salsifontis</name>
    <dbReference type="NCBI Taxonomy" id="1365950"/>
    <lineage>
        <taxon>Bacteria</taxon>
        <taxon>Pseudomonadati</taxon>
        <taxon>Pseudomonadota</taxon>
        <taxon>Alphaproteobacteria</taxon>
        <taxon>Hyphomicrobiales</taxon>
        <taxon>Aurantimonadaceae</taxon>
        <taxon>Consotaella</taxon>
    </lineage>
</organism>
<dbReference type="InterPro" id="IPR035940">
    <property type="entry name" value="CAP_sf"/>
</dbReference>
<dbReference type="PANTHER" id="PTHR31157">
    <property type="entry name" value="SCP DOMAIN-CONTAINING PROTEIN"/>
    <property type="match status" value="1"/>
</dbReference>
<dbReference type="Gene3D" id="3.40.33.10">
    <property type="entry name" value="CAP"/>
    <property type="match status" value="2"/>
</dbReference>
<evidence type="ECO:0000313" key="3">
    <source>
        <dbReference type="Proteomes" id="UP000190135"/>
    </source>
</evidence>
<dbReference type="RefSeq" id="WP_078707159.1">
    <property type="nucleotide sequence ID" value="NZ_FUXL01000003.1"/>
</dbReference>
<dbReference type="AlphaFoldDB" id="A0A1T4NH84"/>
<evidence type="ECO:0000313" key="2">
    <source>
        <dbReference type="EMBL" id="SJZ78691.1"/>
    </source>
</evidence>
<protein>
    <submittedName>
        <fullName evidence="2">Cysteine-rich secretory protein family protein</fullName>
    </submittedName>
</protein>
<dbReference type="EMBL" id="FUXL01000003">
    <property type="protein sequence ID" value="SJZ78691.1"/>
    <property type="molecule type" value="Genomic_DNA"/>
</dbReference>
<gene>
    <name evidence="2" type="ORF">SAMN05428963_10332</name>
</gene>
<sequence>MAIHSDQRHSVARPMCCSAAVFVAVLLANREAPAAPPDKLDQWREQALELVNEDRKGEGREALTLGDALDEAAQFHANDMAKRNYYSHTSPEGNDVQDRFIDVGGSRWELVEENIARCSGCRPPITAETIRELEKGWMNSPHHRENILRQGISRFGFGIVLDDKDGLYAVQTFAGPGTPRGSEADEAPKVLTSDEISARAAQLLNQARKKEDVGTFEVSAALTEVAQSLMPDPASENLSLSTGGGLLEALPANQRTKWRSLSVVSAACGGCGTRPTLEDLRSFRRQWLDNPQYSQRLLDSKISAIGFALQTTGSGRKVAVLVLGQPR</sequence>
<dbReference type="STRING" id="1365950.SAMN05428963_10332"/>
<evidence type="ECO:0000259" key="1">
    <source>
        <dbReference type="Pfam" id="PF00188"/>
    </source>
</evidence>
<reference evidence="2 3" key="1">
    <citation type="submission" date="2017-02" db="EMBL/GenBank/DDBJ databases">
        <authorList>
            <person name="Peterson S.W."/>
        </authorList>
    </citation>
    <scope>NUCLEOTIDE SEQUENCE [LARGE SCALE GENOMIC DNA]</scope>
    <source>
        <strain evidence="2 3">USBA 369</strain>
    </source>
</reference>
<dbReference type="Proteomes" id="UP000190135">
    <property type="component" value="Unassembled WGS sequence"/>
</dbReference>